<proteinExistence type="predicted"/>
<dbReference type="InterPro" id="IPR002123">
    <property type="entry name" value="Plipid/glycerol_acylTrfase"/>
</dbReference>
<name>A0ABR8XZG9_9BACL</name>
<keyword evidence="2 4" id="KW-0012">Acyltransferase</keyword>
<organism evidence="4 5">
    <name type="scientific">Solibacillus faecavium</name>
    <dbReference type="NCBI Taxonomy" id="2762221"/>
    <lineage>
        <taxon>Bacteria</taxon>
        <taxon>Bacillati</taxon>
        <taxon>Bacillota</taxon>
        <taxon>Bacilli</taxon>
        <taxon>Bacillales</taxon>
        <taxon>Caryophanaceae</taxon>
        <taxon>Solibacillus</taxon>
    </lineage>
</organism>
<dbReference type="SMART" id="SM00563">
    <property type="entry name" value="PlsC"/>
    <property type="match status" value="1"/>
</dbReference>
<dbReference type="EMBL" id="JACSPZ010000004">
    <property type="protein sequence ID" value="MBD8037350.1"/>
    <property type="molecule type" value="Genomic_DNA"/>
</dbReference>
<dbReference type="Proteomes" id="UP000619101">
    <property type="component" value="Unassembled WGS sequence"/>
</dbReference>
<dbReference type="Pfam" id="PF01553">
    <property type="entry name" value="Acyltransferase"/>
    <property type="match status" value="1"/>
</dbReference>
<dbReference type="RefSeq" id="WP_191700403.1">
    <property type="nucleotide sequence ID" value="NZ_JACSPZ010000004.1"/>
</dbReference>
<dbReference type="PANTHER" id="PTHR10434:SF40">
    <property type="entry name" value="1-ACYL-SN-GLYCEROL-3-PHOSPHATE ACYLTRANSFERASE"/>
    <property type="match status" value="1"/>
</dbReference>
<evidence type="ECO:0000259" key="3">
    <source>
        <dbReference type="SMART" id="SM00563"/>
    </source>
</evidence>
<keyword evidence="5" id="KW-1185">Reference proteome</keyword>
<feature type="domain" description="Phospholipid/glycerol acyltransferase" evidence="3">
    <location>
        <begin position="41"/>
        <end position="158"/>
    </location>
</feature>
<evidence type="ECO:0000256" key="2">
    <source>
        <dbReference type="ARBA" id="ARBA00023315"/>
    </source>
</evidence>
<dbReference type="SUPFAM" id="SSF69593">
    <property type="entry name" value="Glycerol-3-phosphate (1)-acyltransferase"/>
    <property type="match status" value="1"/>
</dbReference>
<reference evidence="4 5" key="1">
    <citation type="submission" date="2020-08" db="EMBL/GenBank/DDBJ databases">
        <title>A Genomic Blueprint of the Chicken Gut Microbiome.</title>
        <authorList>
            <person name="Gilroy R."/>
            <person name="Ravi A."/>
            <person name="Getino M."/>
            <person name="Pursley I."/>
            <person name="Horton D.L."/>
            <person name="Alikhan N.-F."/>
            <person name="Baker D."/>
            <person name="Gharbi K."/>
            <person name="Hall N."/>
            <person name="Watson M."/>
            <person name="Adriaenssens E.M."/>
            <person name="Foster-Nyarko E."/>
            <person name="Jarju S."/>
            <person name="Secka A."/>
            <person name="Antonio M."/>
            <person name="Oren A."/>
            <person name="Chaudhuri R."/>
            <person name="La Ragione R.M."/>
            <person name="Hildebrand F."/>
            <person name="Pallen M.J."/>
        </authorList>
    </citation>
    <scope>NUCLEOTIDE SEQUENCE [LARGE SCALE GENOMIC DNA]</scope>
    <source>
        <strain evidence="4 5">A46</strain>
    </source>
</reference>
<sequence>MRVAKKNKIAMRMFRLVQQKLMKRSFAHIYIKADFPIPNNALYIANHSSWWDGLLLFELEQRGYIPNLFVMVDEQGIKKFPIFQWIGAYSVNQQNPKHIKESIRYTKSLLQDGKNICIFPQGKEWHLEQRPLYFQQGAAMIAKQVKDVPVVPITIYYTFRNERKAEVWIGIGKPIQYEDKWSREQMTQYFEEVVTEQLNALKKDVVQNDYTSFIKI</sequence>
<keyword evidence="1" id="KW-0808">Transferase</keyword>
<dbReference type="CDD" id="cd06551">
    <property type="entry name" value="LPLAT"/>
    <property type="match status" value="1"/>
</dbReference>
<comment type="caution">
    <text evidence="4">The sequence shown here is derived from an EMBL/GenBank/DDBJ whole genome shotgun (WGS) entry which is preliminary data.</text>
</comment>
<evidence type="ECO:0000256" key="1">
    <source>
        <dbReference type="ARBA" id="ARBA00022679"/>
    </source>
</evidence>
<evidence type="ECO:0000313" key="4">
    <source>
        <dbReference type="EMBL" id="MBD8037350.1"/>
    </source>
</evidence>
<accession>A0ABR8XZG9</accession>
<gene>
    <name evidence="4" type="ORF">H9635_11365</name>
</gene>
<evidence type="ECO:0000313" key="5">
    <source>
        <dbReference type="Proteomes" id="UP000619101"/>
    </source>
</evidence>
<protein>
    <submittedName>
        <fullName evidence="4">Lysophospholipid acyltransferase family protein</fullName>
    </submittedName>
</protein>
<dbReference type="GO" id="GO:0016746">
    <property type="term" value="F:acyltransferase activity"/>
    <property type="evidence" value="ECO:0007669"/>
    <property type="project" value="UniProtKB-KW"/>
</dbReference>
<dbReference type="PANTHER" id="PTHR10434">
    <property type="entry name" value="1-ACYL-SN-GLYCEROL-3-PHOSPHATE ACYLTRANSFERASE"/>
    <property type="match status" value="1"/>
</dbReference>